<keyword evidence="1 4" id="KW-0812">Transmembrane</keyword>
<sequence>MAVASGLSAANLYYAQPLAAEMAQSLSARPAAVGGAMMSTQVGYAIGMILLVPLGDGRERRSMIVTTLLAAVPALLLVASAQSIPALVMSSFLVGVASSVPQMILPYAVDLVPVEDRGKVVGTIMAGLLSGILLSRTAAGALGAVLGWRAVFVIAAVMMASLAGVLRAAIPKREPATHLPYRAILGSLATVFRDQPVLRRRALVGALGFASFSVFWSMLSFQLAQIGYGSATAGVFGAIGIVGVFVAPVAGRFATGDRPSRINVAALLLTAASFGLFALSGHSLVLIGLGVVLLDAGVQASHLTNQTVIFGLAPALRSRINALYMVTYFAGGALGTVAASYAWSEGKWPAVCLTGAAFALAAMLPLIGERRLAKSS</sequence>
<keyword evidence="2 4" id="KW-1133">Transmembrane helix</keyword>
<evidence type="ECO:0000256" key="4">
    <source>
        <dbReference type="SAM" id="Phobius"/>
    </source>
</evidence>
<feature type="transmembrane region" description="Helical" evidence="4">
    <location>
        <begin position="64"/>
        <end position="81"/>
    </location>
</feature>
<feature type="transmembrane region" description="Helical" evidence="4">
    <location>
        <begin position="322"/>
        <end position="342"/>
    </location>
</feature>
<name>A0A0K1Q0G6_9BACT</name>
<dbReference type="Proteomes" id="UP000064967">
    <property type="component" value="Chromosome"/>
</dbReference>
<feature type="transmembrane region" description="Helical" evidence="4">
    <location>
        <begin position="262"/>
        <end position="279"/>
    </location>
</feature>
<feature type="transmembrane region" description="Helical" evidence="4">
    <location>
        <begin position="202"/>
        <end position="221"/>
    </location>
</feature>
<dbReference type="InterPro" id="IPR020846">
    <property type="entry name" value="MFS_dom"/>
</dbReference>
<proteinExistence type="predicted"/>
<dbReference type="GO" id="GO:0022857">
    <property type="term" value="F:transmembrane transporter activity"/>
    <property type="evidence" value="ECO:0007669"/>
    <property type="project" value="InterPro"/>
</dbReference>
<feature type="transmembrane region" description="Helical" evidence="4">
    <location>
        <begin position="31"/>
        <end position="52"/>
    </location>
</feature>
<keyword evidence="3 4" id="KW-0472">Membrane</keyword>
<keyword evidence="7" id="KW-1185">Reference proteome</keyword>
<feature type="transmembrane region" description="Helical" evidence="4">
    <location>
        <begin position="348"/>
        <end position="367"/>
    </location>
</feature>
<organism evidence="6 7">
    <name type="scientific">Labilithrix luteola</name>
    <dbReference type="NCBI Taxonomy" id="1391654"/>
    <lineage>
        <taxon>Bacteria</taxon>
        <taxon>Pseudomonadati</taxon>
        <taxon>Myxococcota</taxon>
        <taxon>Polyangia</taxon>
        <taxon>Polyangiales</taxon>
        <taxon>Labilitrichaceae</taxon>
        <taxon>Labilithrix</taxon>
    </lineage>
</organism>
<evidence type="ECO:0000259" key="5">
    <source>
        <dbReference type="PROSITE" id="PS50850"/>
    </source>
</evidence>
<dbReference type="Gene3D" id="1.20.1250.20">
    <property type="entry name" value="MFS general substrate transporter like domains"/>
    <property type="match status" value="1"/>
</dbReference>
<dbReference type="EMBL" id="CP012333">
    <property type="protein sequence ID" value="AKU99260.1"/>
    <property type="molecule type" value="Genomic_DNA"/>
</dbReference>
<feature type="transmembrane region" description="Helical" evidence="4">
    <location>
        <begin position="150"/>
        <end position="170"/>
    </location>
</feature>
<dbReference type="SUPFAM" id="SSF103473">
    <property type="entry name" value="MFS general substrate transporter"/>
    <property type="match status" value="1"/>
</dbReference>
<dbReference type="PANTHER" id="PTHR42910">
    <property type="entry name" value="TRANSPORTER SCO4007-RELATED"/>
    <property type="match status" value="1"/>
</dbReference>
<accession>A0A0K1Q0G6</accession>
<evidence type="ECO:0000313" key="7">
    <source>
        <dbReference type="Proteomes" id="UP000064967"/>
    </source>
</evidence>
<evidence type="ECO:0000256" key="2">
    <source>
        <dbReference type="ARBA" id="ARBA00022989"/>
    </source>
</evidence>
<evidence type="ECO:0000256" key="1">
    <source>
        <dbReference type="ARBA" id="ARBA00022692"/>
    </source>
</evidence>
<feature type="transmembrane region" description="Helical" evidence="4">
    <location>
        <begin position="227"/>
        <end position="250"/>
    </location>
</feature>
<protein>
    <submittedName>
        <fullName evidence="6">Major facilitator superfamily (MFS_1) transporter</fullName>
    </submittedName>
</protein>
<feature type="transmembrane region" description="Helical" evidence="4">
    <location>
        <begin position="285"/>
        <end position="310"/>
    </location>
</feature>
<dbReference type="CDD" id="cd17324">
    <property type="entry name" value="MFS_NepI_like"/>
    <property type="match status" value="1"/>
</dbReference>
<dbReference type="PROSITE" id="PS50850">
    <property type="entry name" value="MFS"/>
    <property type="match status" value="1"/>
</dbReference>
<dbReference type="STRING" id="1391654.AKJ09_05924"/>
<reference evidence="6 7" key="1">
    <citation type="submission" date="2015-08" db="EMBL/GenBank/DDBJ databases">
        <authorList>
            <person name="Babu N.S."/>
            <person name="Beckwith C.J."/>
            <person name="Beseler K.G."/>
            <person name="Brison A."/>
            <person name="Carone J.V."/>
            <person name="Caskin T.P."/>
            <person name="Diamond M."/>
            <person name="Durham M.E."/>
            <person name="Foxe J.M."/>
            <person name="Go M."/>
            <person name="Henderson B.A."/>
            <person name="Jones I.B."/>
            <person name="McGettigan J.A."/>
            <person name="Micheletti S.J."/>
            <person name="Nasrallah M.E."/>
            <person name="Ortiz D."/>
            <person name="Piller C.R."/>
            <person name="Privatt S.R."/>
            <person name="Schneider S.L."/>
            <person name="Sharp S."/>
            <person name="Smith T.C."/>
            <person name="Stanton J.D."/>
            <person name="Ullery H.E."/>
            <person name="Wilson R.J."/>
            <person name="Serrano M.G."/>
            <person name="Buck G."/>
            <person name="Lee V."/>
            <person name="Wang Y."/>
            <person name="Carvalho R."/>
            <person name="Voegtly L."/>
            <person name="Shi R."/>
            <person name="Duckworth R."/>
            <person name="Johnson A."/>
            <person name="Loviza R."/>
            <person name="Walstead R."/>
            <person name="Shah Z."/>
            <person name="Kiflezghi M."/>
            <person name="Wade K."/>
            <person name="Ball S.L."/>
            <person name="Bradley K.W."/>
            <person name="Asai D.J."/>
            <person name="Bowman C.A."/>
            <person name="Russell D.A."/>
            <person name="Pope W.H."/>
            <person name="Jacobs-Sera D."/>
            <person name="Hendrix R.W."/>
            <person name="Hatfull G.F."/>
        </authorList>
    </citation>
    <scope>NUCLEOTIDE SEQUENCE [LARGE SCALE GENOMIC DNA]</scope>
    <source>
        <strain evidence="6 7">DSM 27648</strain>
    </source>
</reference>
<dbReference type="KEGG" id="llu:AKJ09_05924"/>
<evidence type="ECO:0000313" key="6">
    <source>
        <dbReference type="EMBL" id="AKU99260.1"/>
    </source>
</evidence>
<dbReference type="AlphaFoldDB" id="A0A0K1Q0G6"/>
<dbReference type="InterPro" id="IPR011701">
    <property type="entry name" value="MFS"/>
</dbReference>
<dbReference type="InterPro" id="IPR036259">
    <property type="entry name" value="MFS_trans_sf"/>
</dbReference>
<dbReference type="Pfam" id="PF07690">
    <property type="entry name" value="MFS_1"/>
    <property type="match status" value="1"/>
</dbReference>
<evidence type="ECO:0000256" key="3">
    <source>
        <dbReference type="ARBA" id="ARBA00023136"/>
    </source>
</evidence>
<feature type="domain" description="Major facilitator superfamily (MFS) profile" evidence="5">
    <location>
        <begin position="1"/>
        <end position="373"/>
    </location>
</feature>
<dbReference type="PANTHER" id="PTHR42910:SF1">
    <property type="entry name" value="MAJOR FACILITATOR SUPERFAMILY (MFS) PROFILE DOMAIN-CONTAINING PROTEIN"/>
    <property type="match status" value="1"/>
</dbReference>
<gene>
    <name evidence="6" type="ORF">AKJ09_05924</name>
</gene>